<feature type="region of interest" description="Disordered" evidence="1">
    <location>
        <begin position="1"/>
        <end position="27"/>
    </location>
</feature>
<evidence type="ECO:0000313" key="3">
    <source>
        <dbReference type="Proteomes" id="UP000321306"/>
    </source>
</evidence>
<sequence>MTHDSESVPTLTTIDTAGSEPAERPTYEPPVLVAHGRWQMLTTAISLEIGPGGD</sequence>
<name>A0A511N685_DEIC1</name>
<dbReference type="RefSeq" id="WP_186816140.1">
    <property type="nucleotide sequence ID" value="NZ_BJXB01000020.1"/>
</dbReference>
<feature type="compositionally biased region" description="Polar residues" evidence="1">
    <location>
        <begin position="7"/>
        <end position="16"/>
    </location>
</feature>
<evidence type="ECO:0000313" key="2">
    <source>
        <dbReference type="EMBL" id="GEM48355.1"/>
    </source>
</evidence>
<accession>A0A511N685</accession>
<dbReference type="EMBL" id="BJXB01000020">
    <property type="protein sequence ID" value="GEM48355.1"/>
    <property type="molecule type" value="Genomic_DNA"/>
</dbReference>
<proteinExistence type="predicted"/>
<dbReference type="AlphaFoldDB" id="A0A511N685"/>
<gene>
    <name evidence="2" type="ORF">DC3_39900</name>
</gene>
<dbReference type="Proteomes" id="UP000321306">
    <property type="component" value="Unassembled WGS sequence"/>
</dbReference>
<protein>
    <submittedName>
        <fullName evidence="2">Uncharacterized protein</fullName>
    </submittedName>
</protein>
<organism evidence="2 3">
    <name type="scientific">Deinococcus cellulosilyticus (strain DSM 18568 / NBRC 106333 / KACC 11606 / 5516J-15)</name>
    <dbReference type="NCBI Taxonomy" id="1223518"/>
    <lineage>
        <taxon>Bacteria</taxon>
        <taxon>Thermotogati</taxon>
        <taxon>Deinococcota</taxon>
        <taxon>Deinococci</taxon>
        <taxon>Deinococcales</taxon>
        <taxon>Deinococcaceae</taxon>
        <taxon>Deinococcus</taxon>
    </lineage>
</organism>
<comment type="caution">
    <text evidence="2">The sequence shown here is derived from an EMBL/GenBank/DDBJ whole genome shotgun (WGS) entry which is preliminary data.</text>
</comment>
<reference evidence="2 3" key="1">
    <citation type="submission" date="2019-07" db="EMBL/GenBank/DDBJ databases">
        <title>Whole genome shotgun sequence of Deinococcus cellulosilyticus NBRC 106333.</title>
        <authorList>
            <person name="Hosoyama A."/>
            <person name="Uohara A."/>
            <person name="Ohji S."/>
            <person name="Ichikawa N."/>
        </authorList>
    </citation>
    <scope>NUCLEOTIDE SEQUENCE [LARGE SCALE GENOMIC DNA]</scope>
    <source>
        <strain evidence="2 3">NBRC 106333</strain>
    </source>
</reference>
<keyword evidence="3" id="KW-1185">Reference proteome</keyword>
<evidence type="ECO:0000256" key="1">
    <source>
        <dbReference type="SAM" id="MobiDB-lite"/>
    </source>
</evidence>